<dbReference type="OrthoDB" id="8821267at2"/>
<gene>
    <name evidence="2" type="ORF">EIP75_10490</name>
</gene>
<evidence type="ECO:0008006" key="4">
    <source>
        <dbReference type="Google" id="ProtNLM"/>
    </source>
</evidence>
<evidence type="ECO:0000256" key="1">
    <source>
        <dbReference type="SAM" id="MobiDB-lite"/>
    </source>
</evidence>
<keyword evidence="3" id="KW-1185">Reference proteome</keyword>
<feature type="compositionally biased region" description="Polar residues" evidence="1">
    <location>
        <begin position="140"/>
        <end position="151"/>
    </location>
</feature>
<protein>
    <recommendedName>
        <fullName evidence="4">Chemotaxis protein</fullName>
    </recommendedName>
</protein>
<feature type="region of interest" description="Disordered" evidence="1">
    <location>
        <begin position="1"/>
        <end position="92"/>
    </location>
</feature>
<comment type="caution">
    <text evidence="2">The sequence shown here is derived from an EMBL/GenBank/DDBJ whole genome shotgun (WGS) entry which is preliminary data.</text>
</comment>
<evidence type="ECO:0000313" key="2">
    <source>
        <dbReference type="EMBL" id="RRS04316.1"/>
    </source>
</evidence>
<sequence>MAKNSLWGATPAPTHAAGTDADALGPSDSSDSGSDIQGQLHVETDDDLESRAAAISGAGNTDPEADSDTAGTGERGSATPDHVQDGSDVAPDRVILPASEALDSSPDLVSLDDPQAVDIENLTVDEEDSEEENPDDPALTSDSARVQQAGT</sequence>
<dbReference type="Proteomes" id="UP000269265">
    <property type="component" value="Unassembled WGS sequence"/>
</dbReference>
<name>A0A3R8S905_9BURK</name>
<proteinExistence type="predicted"/>
<evidence type="ECO:0000313" key="3">
    <source>
        <dbReference type="Proteomes" id="UP000269265"/>
    </source>
</evidence>
<accession>A0A3R8S905</accession>
<feature type="compositionally biased region" description="Low complexity" evidence="1">
    <location>
        <begin position="8"/>
        <end position="35"/>
    </location>
</feature>
<organism evidence="2 3">
    <name type="scientific">Aquabacterium soli</name>
    <dbReference type="NCBI Taxonomy" id="2493092"/>
    <lineage>
        <taxon>Bacteria</taxon>
        <taxon>Pseudomonadati</taxon>
        <taxon>Pseudomonadota</taxon>
        <taxon>Betaproteobacteria</taxon>
        <taxon>Burkholderiales</taxon>
        <taxon>Aquabacterium</taxon>
    </lineage>
</organism>
<dbReference type="RefSeq" id="WP_125243223.1">
    <property type="nucleotide sequence ID" value="NZ_RSED01000007.1"/>
</dbReference>
<feature type="region of interest" description="Disordered" evidence="1">
    <location>
        <begin position="122"/>
        <end position="151"/>
    </location>
</feature>
<reference evidence="2 3" key="1">
    <citation type="submission" date="2018-12" db="EMBL/GenBank/DDBJ databases">
        <title>The whole draft genome of Aquabacterium sp. SJQ9.</title>
        <authorList>
            <person name="Sun L."/>
            <person name="Gao X."/>
            <person name="Chen W."/>
            <person name="Huang K."/>
        </authorList>
    </citation>
    <scope>NUCLEOTIDE SEQUENCE [LARGE SCALE GENOMIC DNA]</scope>
    <source>
        <strain evidence="2 3">SJQ9</strain>
    </source>
</reference>
<dbReference type="AlphaFoldDB" id="A0A3R8S905"/>
<dbReference type="EMBL" id="RSED01000007">
    <property type="protein sequence ID" value="RRS04316.1"/>
    <property type="molecule type" value="Genomic_DNA"/>
</dbReference>
<feature type="compositionally biased region" description="Acidic residues" evidence="1">
    <location>
        <begin position="123"/>
        <end position="135"/>
    </location>
</feature>